<gene>
    <name evidence="2" type="ORF">HND93_35800</name>
</gene>
<feature type="binding site" evidence="1">
    <location>
        <position position="57"/>
    </location>
    <ligand>
        <name>ATP</name>
        <dbReference type="ChEBI" id="CHEBI:30616"/>
    </ligand>
</feature>
<dbReference type="InterPro" id="IPR011009">
    <property type="entry name" value="Kinase-like_dom_sf"/>
</dbReference>
<name>A0ABX2TL69_9PROT</name>
<dbReference type="Proteomes" id="UP000584642">
    <property type="component" value="Unassembled WGS sequence"/>
</dbReference>
<keyword evidence="1" id="KW-0547">Nucleotide-binding</keyword>
<keyword evidence="1" id="KW-0067">ATP-binding</keyword>
<organism evidence="2 3">
    <name type="scientific">Azospirillum oleiclasticum</name>
    <dbReference type="NCBI Taxonomy" id="2735135"/>
    <lineage>
        <taxon>Bacteria</taxon>
        <taxon>Pseudomonadati</taxon>
        <taxon>Pseudomonadota</taxon>
        <taxon>Alphaproteobacteria</taxon>
        <taxon>Rhodospirillales</taxon>
        <taxon>Azospirillaceae</taxon>
        <taxon>Azospirillum</taxon>
    </lineage>
</organism>
<comment type="caution">
    <text evidence="2">The sequence shown here is derived from an EMBL/GenBank/DDBJ whole genome shotgun (WGS) entry which is preliminary data.</text>
</comment>
<dbReference type="SUPFAM" id="SSF56112">
    <property type="entry name" value="Protein kinase-like (PK-like)"/>
    <property type="match status" value="1"/>
</dbReference>
<dbReference type="RefSeq" id="WP_180286871.1">
    <property type="nucleotide sequence ID" value="NZ_JABFDB010000055.1"/>
</dbReference>
<accession>A0ABX2TL69</accession>
<dbReference type="InterPro" id="IPR017441">
    <property type="entry name" value="Protein_kinase_ATP_BS"/>
</dbReference>
<proteinExistence type="predicted"/>
<keyword evidence="3" id="KW-1185">Reference proteome</keyword>
<reference evidence="2 3" key="1">
    <citation type="submission" date="2020-05" db="EMBL/GenBank/DDBJ databases">
        <title>Azospirillum oleiclasticum sp. nov, a nitrogen-fixing and heavy crude oil-emulsifying bacterium isolated from the crude oil of Yumen Oilfield.</title>
        <authorList>
            <person name="Wu D."/>
            <person name="Cai M."/>
            <person name="Zhang X."/>
        </authorList>
    </citation>
    <scope>NUCLEOTIDE SEQUENCE [LARGE SCALE GENOMIC DNA]</scope>
    <source>
        <strain evidence="2 3">ROY-1-1-2</strain>
    </source>
</reference>
<sequence>MDGNEREKTVAFWKFLVGSIIHQCRLEAFLGAGSFGAVCHATLVARGEIVGGAVALKLMTTARSG</sequence>
<dbReference type="PROSITE" id="PS00107">
    <property type="entry name" value="PROTEIN_KINASE_ATP"/>
    <property type="match status" value="1"/>
</dbReference>
<evidence type="ECO:0000256" key="1">
    <source>
        <dbReference type="PROSITE-ProRule" id="PRU10141"/>
    </source>
</evidence>
<evidence type="ECO:0000313" key="2">
    <source>
        <dbReference type="EMBL" id="NYZ25097.1"/>
    </source>
</evidence>
<evidence type="ECO:0000313" key="3">
    <source>
        <dbReference type="Proteomes" id="UP000584642"/>
    </source>
</evidence>
<evidence type="ECO:0008006" key="4">
    <source>
        <dbReference type="Google" id="ProtNLM"/>
    </source>
</evidence>
<dbReference type="EMBL" id="JABFDB010000055">
    <property type="protein sequence ID" value="NYZ25097.1"/>
    <property type="molecule type" value="Genomic_DNA"/>
</dbReference>
<protein>
    <recommendedName>
        <fullName evidence="4">Protein kinase domain-containing protein</fullName>
    </recommendedName>
</protein>